<dbReference type="Gene3D" id="1.10.287.1490">
    <property type="match status" value="1"/>
</dbReference>
<feature type="coiled-coil region" evidence="1">
    <location>
        <begin position="570"/>
        <end position="890"/>
    </location>
</feature>
<dbReference type="PANTHER" id="PTHR45615">
    <property type="entry name" value="MYOSIN HEAVY CHAIN, NON-MUSCLE"/>
    <property type="match status" value="1"/>
</dbReference>
<protein>
    <submittedName>
        <fullName evidence="3">Uncharacterized protein</fullName>
    </submittedName>
</protein>
<feature type="compositionally biased region" description="Gly residues" evidence="2">
    <location>
        <begin position="988"/>
        <end position="997"/>
    </location>
</feature>
<dbReference type="GO" id="GO:0016460">
    <property type="term" value="C:myosin II complex"/>
    <property type="evidence" value="ECO:0007669"/>
    <property type="project" value="TreeGrafter"/>
</dbReference>
<accession>A0A6A6FME9</accession>
<dbReference type="EMBL" id="ML992668">
    <property type="protein sequence ID" value="KAF2214474.1"/>
    <property type="molecule type" value="Genomic_DNA"/>
</dbReference>
<dbReference type="Proteomes" id="UP000799539">
    <property type="component" value="Unassembled WGS sequence"/>
</dbReference>
<dbReference type="GO" id="GO:0000146">
    <property type="term" value="F:microfilament motor activity"/>
    <property type="evidence" value="ECO:0007669"/>
    <property type="project" value="TreeGrafter"/>
</dbReference>
<name>A0A6A6FME9_9PEZI</name>
<dbReference type="GO" id="GO:0051015">
    <property type="term" value="F:actin filament binding"/>
    <property type="evidence" value="ECO:0007669"/>
    <property type="project" value="TreeGrafter"/>
</dbReference>
<evidence type="ECO:0000313" key="4">
    <source>
        <dbReference type="Proteomes" id="UP000799539"/>
    </source>
</evidence>
<reference evidence="3" key="1">
    <citation type="journal article" date="2020" name="Stud. Mycol.">
        <title>101 Dothideomycetes genomes: a test case for predicting lifestyles and emergence of pathogens.</title>
        <authorList>
            <person name="Haridas S."/>
            <person name="Albert R."/>
            <person name="Binder M."/>
            <person name="Bloem J."/>
            <person name="Labutti K."/>
            <person name="Salamov A."/>
            <person name="Andreopoulos B."/>
            <person name="Baker S."/>
            <person name="Barry K."/>
            <person name="Bills G."/>
            <person name="Bluhm B."/>
            <person name="Cannon C."/>
            <person name="Castanera R."/>
            <person name="Culley D."/>
            <person name="Daum C."/>
            <person name="Ezra D."/>
            <person name="Gonzalez J."/>
            <person name="Henrissat B."/>
            <person name="Kuo A."/>
            <person name="Liang C."/>
            <person name="Lipzen A."/>
            <person name="Lutzoni F."/>
            <person name="Magnuson J."/>
            <person name="Mondo S."/>
            <person name="Nolan M."/>
            <person name="Ohm R."/>
            <person name="Pangilinan J."/>
            <person name="Park H.-J."/>
            <person name="Ramirez L."/>
            <person name="Alfaro M."/>
            <person name="Sun H."/>
            <person name="Tritt A."/>
            <person name="Yoshinaga Y."/>
            <person name="Zwiers L.-H."/>
            <person name="Turgeon B."/>
            <person name="Goodwin S."/>
            <person name="Spatafora J."/>
            <person name="Crous P."/>
            <person name="Grigoriev I."/>
        </authorList>
    </citation>
    <scope>NUCLEOTIDE SEQUENCE</scope>
    <source>
        <strain evidence="3">SCOH1-5</strain>
    </source>
</reference>
<evidence type="ECO:0000256" key="2">
    <source>
        <dbReference type="SAM" id="MobiDB-lite"/>
    </source>
</evidence>
<dbReference type="PANTHER" id="PTHR45615:SF40">
    <property type="entry name" value="MYOSIN HEAVY CHAIN, NON-MUSCLE"/>
    <property type="match status" value="1"/>
</dbReference>
<dbReference type="GO" id="GO:0032982">
    <property type="term" value="C:myosin filament"/>
    <property type="evidence" value="ECO:0007669"/>
    <property type="project" value="TreeGrafter"/>
</dbReference>
<gene>
    <name evidence="3" type="ORF">CERZMDRAFT_57772</name>
</gene>
<feature type="region of interest" description="Disordered" evidence="2">
    <location>
        <begin position="941"/>
        <end position="1027"/>
    </location>
</feature>
<feature type="region of interest" description="Disordered" evidence="2">
    <location>
        <begin position="908"/>
        <end position="928"/>
    </location>
</feature>
<keyword evidence="1" id="KW-0175">Coiled coil</keyword>
<organism evidence="3 4">
    <name type="scientific">Cercospora zeae-maydis SCOH1-5</name>
    <dbReference type="NCBI Taxonomy" id="717836"/>
    <lineage>
        <taxon>Eukaryota</taxon>
        <taxon>Fungi</taxon>
        <taxon>Dikarya</taxon>
        <taxon>Ascomycota</taxon>
        <taxon>Pezizomycotina</taxon>
        <taxon>Dothideomycetes</taxon>
        <taxon>Dothideomycetidae</taxon>
        <taxon>Mycosphaerellales</taxon>
        <taxon>Mycosphaerellaceae</taxon>
        <taxon>Cercospora</taxon>
    </lineage>
</organism>
<feature type="compositionally biased region" description="Polar residues" evidence="2">
    <location>
        <begin position="1000"/>
        <end position="1021"/>
    </location>
</feature>
<evidence type="ECO:0000313" key="3">
    <source>
        <dbReference type="EMBL" id="KAF2214474.1"/>
    </source>
</evidence>
<evidence type="ECO:0000256" key="1">
    <source>
        <dbReference type="SAM" id="Coils"/>
    </source>
</evidence>
<dbReference type="GO" id="GO:0005737">
    <property type="term" value="C:cytoplasm"/>
    <property type="evidence" value="ECO:0007669"/>
    <property type="project" value="TreeGrafter"/>
</dbReference>
<proteinExistence type="predicted"/>
<dbReference type="OrthoDB" id="5332870at2759"/>
<keyword evidence="4" id="KW-1185">Reference proteome</keyword>
<sequence>MANYECLVAEVDRITSSPYPSQLRTLHRITEKCSDADIAQWAAAKPCLIETLASCLLEGLQQWTYVLDIITKFSFNAACRNALLRQEPTLLHSAVAHAIKSGNDNSKYVRASVALLSLPLPDTVALPAEAQTLFIQLVEEAAKRPCPATIQPIYLILSGTRSLLLGVLSSETMSRFEDQLLEILKNSSSTPDGCLSLYCLSIMNLVCVSTDPEFRLTPSSYNTQDFLASTPVSSRWKSEAMQQFFTGAKAQKSIQLVVLSAYLAAKATTRDCTPEKVKALVLANEIIAAIPMDIRKIWTMANTGMVRKLQERLCAEDVERSIKTLALRFVGKLGELDTLPHPVLQSLELTFLEPEQLHQTHSLCPHVDDSALFSGVLARAPISILLDNAIDYATRMDSAALAAGADAITQAIASSEVIVSSQKITSHQIKEILRDDTCLRKLEHLRDILHAGESGHEGRQAGGWCHRALRRARSRLSQQICNLLLRASPDVSFGSYAMTVLLSLHALSARGDVDCMHRRADEKEVLSLEGLDMSDCADEQFDWREALHTHFKARANVEQDAVTRLFAKACANLEARCENVEKPLREEQERARVLEEQNSALTSAFEEIEAKYVDTLSQVRSLEDQEQSQADELQGALRQNAELLERVSGLEERLRQSQAEAQWQLGEMRTAKQVAELDAAARIASKQEELEDAEDETAKWKSKYNELVAKVSTFELGLDEAEAEREQLQEGLLSSNRRVTELEREVSAMEVALDSLKATNNNLEEQLRSTSSDDAEKFRLLSGLREELRLCQVERDEVRAELERETKNLHAIVEQKAQEHDDLAQQSKATSDSLQQQLTDAQQEIRELAESRTNEIETRDAKIFEFKKRIEKYQRKCQEKDQQIAEAESMRGNLMAAMGINKIQTRGSLPHRSRESFAPQTQTQPDDFSHVSAEDMDLSISNIDQSSVWNRDSSQEDKSGPTPKRQKPRKSLSFAAPLTTTAKPRPSVGGGGGGGRGLTRASTGVRPSTGRQPLAGTNGNIRGSLKPFKAPTKEAAVVVDAAAAEEDESTFEGSELFTGTQGGQMLDLQEAFDENS</sequence>
<dbReference type="AlphaFoldDB" id="A0A6A6FME9"/>
<feature type="compositionally biased region" description="Polar residues" evidence="2">
    <location>
        <begin position="941"/>
        <end position="952"/>
    </location>
</feature>